<reference evidence="1 2" key="1">
    <citation type="submission" date="2019-05" db="EMBL/GenBank/DDBJ databases">
        <title>Pseudorhodobacter turbinis sp. nov., isolated from the gut of the Korean turban shell.</title>
        <authorList>
            <person name="Jeong Y.-S."/>
            <person name="Kang W.-R."/>
            <person name="Bae J.-W."/>
        </authorList>
    </citation>
    <scope>NUCLEOTIDE SEQUENCE [LARGE SCALE GENOMIC DNA]</scope>
    <source>
        <strain evidence="1 2">S12M18</strain>
        <plasmid evidence="1 2">unnamed1</plasmid>
    </source>
</reference>
<dbReference type="Proteomes" id="UP000298631">
    <property type="component" value="Plasmid unnamed1"/>
</dbReference>
<dbReference type="KEGG" id="pseb:EOK75_19595"/>
<dbReference type="GO" id="GO:0005524">
    <property type="term" value="F:ATP binding"/>
    <property type="evidence" value="ECO:0007669"/>
    <property type="project" value="UniProtKB-KW"/>
</dbReference>
<sequence length="330" mass="36828">MEFTTSTAAQIQKLREIHIPSERDRELKKHLYRLFEVDSSGEMTSVPCRYTAGQETRGVILIEKPGGGKTTAVRTMLQEAPFLAHNPDTGAPRYLEIQVPSPATLKSVGLAILAALGVDTVTQNAKLWFIWKTVSQRLSVAGIRVLWLDEAQDLIMARSASDTETSLRMIKSLMQGEHAVIPILSGTERLAEVAALDPQVSRRFTKIVPSNLQHGVDEFGLISLVEYYCEEVSIKARVNADVMARLITASRHRFGRGIDTIINAIECALWEDDKILTIDHFAEAWAMQEGCDPSANVFLSDHWLSIPLEAGAEEYDEARTKRQKKKLEKV</sequence>
<dbReference type="SUPFAM" id="SSF52540">
    <property type="entry name" value="P-loop containing nucleoside triphosphate hydrolases"/>
    <property type="match status" value="1"/>
</dbReference>
<dbReference type="InterPro" id="IPR027417">
    <property type="entry name" value="P-loop_NTPase"/>
</dbReference>
<protein>
    <submittedName>
        <fullName evidence="1">ATP-binding protein</fullName>
    </submittedName>
</protein>
<dbReference type="InterPro" id="IPR008868">
    <property type="entry name" value="TniB"/>
</dbReference>
<dbReference type="EMBL" id="CP039965">
    <property type="protein sequence ID" value="QCO57857.1"/>
    <property type="molecule type" value="Genomic_DNA"/>
</dbReference>
<proteinExistence type="predicted"/>
<accession>A0A4P8ELD8</accession>
<organism evidence="1 2">
    <name type="scientific">Pseudorhodobacter turbinis</name>
    <dbReference type="NCBI Taxonomy" id="2500533"/>
    <lineage>
        <taxon>Bacteria</taxon>
        <taxon>Pseudomonadati</taxon>
        <taxon>Pseudomonadota</taxon>
        <taxon>Alphaproteobacteria</taxon>
        <taxon>Rhodobacterales</taxon>
        <taxon>Paracoccaceae</taxon>
        <taxon>Pseudorhodobacter</taxon>
    </lineage>
</organism>
<geneLocation type="plasmid" evidence="1 2">
    <name>unnamed1</name>
</geneLocation>
<dbReference type="AlphaFoldDB" id="A0A4P8ELD8"/>
<name>A0A4P8ELD8_9RHOB</name>
<evidence type="ECO:0000313" key="1">
    <source>
        <dbReference type="EMBL" id="QCO57857.1"/>
    </source>
</evidence>
<dbReference type="OrthoDB" id="5288220at2"/>
<dbReference type="Pfam" id="PF05621">
    <property type="entry name" value="TniB"/>
    <property type="match status" value="1"/>
</dbReference>
<keyword evidence="1" id="KW-0614">Plasmid</keyword>
<gene>
    <name evidence="1" type="ORF">EOK75_19595</name>
</gene>
<keyword evidence="1" id="KW-0067">ATP-binding</keyword>
<evidence type="ECO:0000313" key="2">
    <source>
        <dbReference type="Proteomes" id="UP000298631"/>
    </source>
</evidence>
<keyword evidence="2" id="KW-1185">Reference proteome</keyword>
<dbReference type="RefSeq" id="WP_137195666.1">
    <property type="nucleotide sequence ID" value="NZ_CP039965.1"/>
</dbReference>
<keyword evidence="1" id="KW-0547">Nucleotide-binding</keyword>
<dbReference type="Gene3D" id="3.40.50.300">
    <property type="entry name" value="P-loop containing nucleotide triphosphate hydrolases"/>
    <property type="match status" value="1"/>
</dbReference>